<dbReference type="Proteomes" id="UP001307889">
    <property type="component" value="Chromosome 9"/>
</dbReference>
<evidence type="ECO:0000313" key="1">
    <source>
        <dbReference type="EMBL" id="BES98365.1"/>
    </source>
</evidence>
<evidence type="ECO:0000313" key="2">
    <source>
        <dbReference type="Proteomes" id="UP001307889"/>
    </source>
</evidence>
<reference evidence="1 2" key="1">
    <citation type="submission" date="2023-09" db="EMBL/GenBank/DDBJ databases">
        <title>Nesidiocoris tenuis whole genome shotgun sequence.</title>
        <authorList>
            <person name="Shibata T."/>
            <person name="Shimoda M."/>
            <person name="Kobayashi T."/>
            <person name="Uehara T."/>
        </authorList>
    </citation>
    <scope>NUCLEOTIDE SEQUENCE [LARGE SCALE GENOMIC DNA]</scope>
    <source>
        <strain evidence="1 2">Japan</strain>
    </source>
</reference>
<gene>
    <name evidence="1" type="ORF">NTJ_11180</name>
</gene>
<organism evidence="1 2">
    <name type="scientific">Nesidiocoris tenuis</name>
    <dbReference type="NCBI Taxonomy" id="355587"/>
    <lineage>
        <taxon>Eukaryota</taxon>
        <taxon>Metazoa</taxon>
        <taxon>Ecdysozoa</taxon>
        <taxon>Arthropoda</taxon>
        <taxon>Hexapoda</taxon>
        <taxon>Insecta</taxon>
        <taxon>Pterygota</taxon>
        <taxon>Neoptera</taxon>
        <taxon>Paraneoptera</taxon>
        <taxon>Hemiptera</taxon>
        <taxon>Heteroptera</taxon>
        <taxon>Panheteroptera</taxon>
        <taxon>Cimicomorpha</taxon>
        <taxon>Miridae</taxon>
        <taxon>Dicyphina</taxon>
        <taxon>Nesidiocoris</taxon>
    </lineage>
</organism>
<name>A0ABN7B1S2_9HEMI</name>
<proteinExistence type="predicted"/>
<protein>
    <submittedName>
        <fullName evidence="1">Uncharacterized protein</fullName>
    </submittedName>
</protein>
<keyword evidence="2" id="KW-1185">Reference proteome</keyword>
<sequence>MLKFDTQPQRSLSARLAGPKYVLIRKNSGLASHAEGSLGGSIPNFSIVRPTVLDLAQWAPQLIGKYFGLASHAEGLLGGSIPNFSIVRPTVLDLAQWAPQLIRKNFGLASHAEGLL</sequence>
<dbReference type="EMBL" id="AP028917">
    <property type="protein sequence ID" value="BES98365.1"/>
    <property type="molecule type" value="Genomic_DNA"/>
</dbReference>
<accession>A0ABN7B1S2</accession>